<evidence type="ECO:0000256" key="1">
    <source>
        <dbReference type="SAM" id="MobiDB-lite"/>
    </source>
</evidence>
<proteinExistence type="predicted"/>
<evidence type="ECO:0000313" key="2">
    <source>
        <dbReference type="EMBL" id="GAA4481303.1"/>
    </source>
</evidence>
<keyword evidence="3" id="KW-1185">Reference proteome</keyword>
<organism evidence="2 3">
    <name type="scientific">Rhodococcus olei</name>
    <dbReference type="NCBI Taxonomy" id="2161675"/>
    <lineage>
        <taxon>Bacteria</taxon>
        <taxon>Bacillati</taxon>
        <taxon>Actinomycetota</taxon>
        <taxon>Actinomycetes</taxon>
        <taxon>Mycobacteriales</taxon>
        <taxon>Nocardiaceae</taxon>
        <taxon>Rhodococcus</taxon>
    </lineage>
</organism>
<gene>
    <name evidence="2" type="ORF">GCM10023094_29210</name>
</gene>
<dbReference type="Proteomes" id="UP001501183">
    <property type="component" value="Unassembled WGS sequence"/>
</dbReference>
<protein>
    <submittedName>
        <fullName evidence="2">Uncharacterized protein</fullName>
    </submittedName>
</protein>
<name>A0ABP8P605_9NOCA</name>
<sequence>MARPVSATVGSEVTPARKPLPPDLPGWDPRGRIERTNPTEVSHLLRLGGSSDPSRGPARGSLELTPLESAAAITDFIRGVLNGSVTFS</sequence>
<reference evidence="3" key="1">
    <citation type="journal article" date="2019" name="Int. J. Syst. Evol. Microbiol.">
        <title>The Global Catalogue of Microorganisms (GCM) 10K type strain sequencing project: providing services to taxonomists for standard genome sequencing and annotation.</title>
        <authorList>
            <consortium name="The Broad Institute Genomics Platform"/>
            <consortium name="The Broad Institute Genome Sequencing Center for Infectious Disease"/>
            <person name="Wu L."/>
            <person name="Ma J."/>
        </authorList>
    </citation>
    <scope>NUCLEOTIDE SEQUENCE [LARGE SCALE GENOMIC DNA]</scope>
    <source>
        <strain evidence="3">JCM 32206</strain>
    </source>
</reference>
<feature type="region of interest" description="Disordered" evidence="1">
    <location>
        <begin position="1"/>
        <end position="61"/>
    </location>
</feature>
<dbReference type="EMBL" id="BAABFB010000048">
    <property type="protein sequence ID" value="GAA4481303.1"/>
    <property type="molecule type" value="Genomic_DNA"/>
</dbReference>
<comment type="caution">
    <text evidence="2">The sequence shown here is derived from an EMBL/GenBank/DDBJ whole genome shotgun (WGS) entry which is preliminary data.</text>
</comment>
<evidence type="ECO:0000313" key="3">
    <source>
        <dbReference type="Proteomes" id="UP001501183"/>
    </source>
</evidence>
<accession>A0ABP8P605</accession>